<keyword evidence="2" id="KW-1185">Reference proteome</keyword>
<evidence type="ECO:0000313" key="1">
    <source>
        <dbReference type="EMBL" id="MFC5630953.1"/>
    </source>
</evidence>
<comment type="caution">
    <text evidence="1">The sequence shown here is derived from an EMBL/GenBank/DDBJ whole genome shotgun (WGS) entry which is preliminary data.</text>
</comment>
<dbReference type="RefSeq" id="WP_156805457.1">
    <property type="nucleotide sequence ID" value="NZ_JBHSOJ010000016.1"/>
</dbReference>
<evidence type="ECO:0008006" key="3">
    <source>
        <dbReference type="Google" id="ProtNLM"/>
    </source>
</evidence>
<dbReference type="EMBL" id="JBHSOJ010000016">
    <property type="protein sequence ID" value="MFC5630953.1"/>
    <property type="molecule type" value="Genomic_DNA"/>
</dbReference>
<proteinExistence type="predicted"/>
<accession>A0ABW0UD87</accession>
<name>A0ABW0UD87_9STRE</name>
<dbReference type="Proteomes" id="UP001596110">
    <property type="component" value="Unassembled WGS sequence"/>
</dbReference>
<gene>
    <name evidence="1" type="ORF">ACFPQ3_04945</name>
</gene>
<protein>
    <recommendedName>
        <fullName evidence="3">PASTA domain-containing protein</fullName>
    </recommendedName>
</protein>
<reference evidence="2" key="1">
    <citation type="journal article" date="2019" name="Int. J. Syst. Evol. Microbiol.">
        <title>The Global Catalogue of Microorganisms (GCM) 10K type strain sequencing project: providing services to taxonomists for standard genome sequencing and annotation.</title>
        <authorList>
            <consortium name="The Broad Institute Genomics Platform"/>
            <consortium name="The Broad Institute Genome Sequencing Center for Infectious Disease"/>
            <person name="Wu L."/>
            <person name="Ma J."/>
        </authorList>
    </citation>
    <scope>NUCLEOTIDE SEQUENCE [LARGE SCALE GENOMIC DNA]</scope>
    <source>
        <strain evidence="2">DT43</strain>
    </source>
</reference>
<evidence type="ECO:0000313" key="2">
    <source>
        <dbReference type="Proteomes" id="UP001596110"/>
    </source>
</evidence>
<sequence length="159" mass="18049">MAKKLGKLFGAVGNLLAIPDTIDAIKHVTDKTTPIIEKELDRRYEHKQSLIQLDDVHNVPLDYAQTLLESRGFTVLPILAKAHTKYANKRALEVVAMQPRPGKHQPNTLVKLYFVNDEIIEQSQMLKKQTANYLAMLQKNVNQQLDSLKKVKLPLGKKK</sequence>
<organism evidence="1 2">
    <name type="scientific">Streptococcus caledonicus</name>
    <dbReference type="NCBI Taxonomy" id="2614158"/>
    <lineage>
        <taxon>Bacteria</taxon>
        <taxon>Bacillati</taxon>
        <taxon>Bacillota</taxon>
        <taxon>Bacilli</taxon>
        <taxon>Lactobacillales</taxon>
        <taxon>Streptococcaceae</taxon>
        <taxon>Streptococcus</taxon>
    </lineage>
</organism>